<name>A0A0G4PBX2_PENC3</name>
<proteinExistence type="predicted"/>
<evidence type="ECO:0000313" key="2">
    <source>
        <dbReference type="Proteomes" id="UP000053732"/>
    </source>
</evidence>
<dbReference type="Proteomes" id="UP000053732">
    <property type="component" value="Unassembled WGS sequence"/>
</dbReference>
<organism evidence="1 2">
    <name type="scientific">Penicillium camemberti (strain FM 013)</name>
    <dbReference type="NCBI Taxonomy" id="1429867"/>
    <lineage>
        <taxon>Eukaryota</taxon>
        <taxon>Fungi</taxon>
        <taxon>Dikarya</taxon>
        <taxon>Ascomycota</taxon>
        <taxon>Pezizomycotina</taxon>
        <taxon>Eurotiomycetes</taxon>
        <taxon>Eurotiomycetidae</taxon>
        <taxon>Eurotiales</taxon>
        <taxon>Aspergillaceae</taxon>
        <taxon>Penicillium</taxon>
    </lineage>
</organism>
<dbReference type="EMBL" id="HG793143">
    <property type="protein sequence ID" value="CRL23764.1"/>
    <property type="molecule type" value="Genomic_DNA"/>
</dbReference>
<keyword evidence="2" id="KW-1185">Reference proteome</keyword>
<sequence length="67" mass="7169">MKASAKQLTPAMLIQNQRAAFSGFQDVAKKVVYLVVLVPCLFGADQLGHSNLGMSIVGLPVYDTTSE</sequence>
<evidence type="ECO:0000313" key="1">
    <source>
        <dbReference type="EMBL" id="CRL23764.1"/>
    </source>
</evidence>
<protein>
    <submittedName>
        <fullName evidence="1">Str. FM013</fullName>
    </submittedName>
</protein>
<gene>
    <name evidence="1" type="ORF">PCAMFM013_S010g000202</name>
</gene>
<dbReference type="AlphaFoldDB" id="A0A0G4PBX2"/>
<accession>A0A0G4PBX2</accession>
<reference evidence="1 2" key="1">
    <citation type="journal article" date="2014" name="Nat. Commun.">
        <title>Multiple recent horizontal transfers of a large genomic region in cheese making fungi.</title>
        <authorList>
            <person name="Cheeseman K."/>
            <person name="Ropars J."/>
            <person name="Renault P."/>
            <person name="Dupont J."/>
            <person name="Gouzy J."/>
            <person name="Branca A."/>
            <person name="Abraham A.L."/>
            <person name="Ceppi M."/>
            <person name="Conseiller E."/>
            <person name="Debuchy R."/>
            <person name="Malagnac F."/>
            <person name="Goarin A."/>
            <person name="Silar P."/>
            <person name="Lacoste S."/>
            <person name="Sallet E."/>
            <person name="Bensimon A."/>
            <person name="Giraud T."/>
            <person name="Brygoo Y."/>
        </authorList>
    </citation>
    <scope>NUCLEOTIDE SEQUENCE [LARGE SCALE GENOMIC DNA]</scope>
    <source>
        <strain evidence="2">FM 013</strain>
    </source>
</reference>